<dbReference type="InterPro" id="IPR016187">
    <property type="entry name" value="CTDL_fold"/>
</dbReference>
<dbReference type="PANTHER" id="PTHR45710">
    <property type="entry name" value="C-TYPE LECTIN DOMAIN-CONTAINING PROTEIN 180"/>
    <property type="match status" value="1"/>
</dbReference>
<dbReference type="PROSITE" id="PS50041">
    <property type="entry name" value="C_TYPE_LECTIN_2"/>
    <property type="match status" value="1"/>
</dbReference>
<proteinExistence type="predicted"/>
<dbReference type="InterPro" id="IPR016186">
    <property type="entry name" value="C-type_lectin-like/link_sf"/>
</dbReference>
<gene>
    <name evidence="1" type="ORF">CTOB1V02_LOCUS3051</name>
</gene>
<name>A0A7R8W571_9CRUS</name>
<organism evidence="1">
    <name type="scientific">Cyprideis torosa</name>
    <dbReference type="NCBI Taxonomy" id="163714"/>
    <lineage>
        <taxon>Eukaryota</taxon>
        <taxon>Metazoa</taxon>
        <taxon>Ecdysozoa</taxon>
        <taxon>Arthropoda</taxon>
        <taxon>Crustacea</taxon>
        <taxon>Oligostraca</taxon>
        <taxon>Ostracoda</taxon>
        <taxon>Podocopa</taxon>
        <taxon>Podocopida</taxon>
        <taxon>Cytherocopina</taxon>
        <taxon>Cytheroidea</taxon>
        <taxon>Cytherideidae</taxon>
        <taxon>Cyprideis</taxon>
    </lineage>
</organism>
<dbReference type="InterPro" id="IPR001304">
    <property type="entry name" value="C-type_lectin-like"/>
</dbReference>
<evidence type="ECO:0000313" key="1">
    <source>
        <dbReference type="EMBL" id="CAD7225104.1"/>
    </source>
</evidence>
<dbReference type="OrthoDB" id="8032540at2759"/>
<reference evidence="1" key="1">
    <citation type="submission" date="2020-11" db="EMBL/GenBank/DDBJ databases">
        <authorList>
            <person name="Tran Van P."/>
        </authorList>
    </citation>
    <scope>NUCLEOTIDE SEQUENCE</scope>
</reference>
<dbReference type="EMBL" id="OB660502">
    <property type="protein sequence ID" value="CAD7225104.1"/>
    <property type="molecule type" value="Genomic_DNA"/>
</dbReference>
<dbReference type="AlphaFoldDB" id="A0A7R8W571"/>
<accession>A0A7R8W571</accession>
<dbReference type="Gene3D" id="3.10.100.10">
    <property type="entry name" value="Mannose-Binding Protein A, subunit A"/>
    <property type="match status" value="2"/>
</dbReference>
<protein>
    <submittedName>
        <fullName evidence="1">Uncharacterized protein</fullName>
    </submittedName>
</protein>
<sequence>MAVTVVSQSQYKTTPGEHHVYLKKHSHHRSGILPVSIMFFPRAVVVVVCIWFAEFLPVISLPSGFHNANFLPGKSCPNEFRLFGNTCYYLSTLKAPWDTAQEICKLLAPEGKLVEMNEEMTMYLVTGYLSGIFEFLNLRFGETSSTISPIWTGGIRNADSAGFQWAAEEKEVKFMNWGQTRPKNETDEIHGILIDCENGCTWATDDITKSYTFMCQSPMILVSTSDNGSVVIVQSPPTPPSTCSPKKSEKIETLQSKEIEVLKDCPFPFVKLGKSCYLFQNKFHFRNWDAAQEYCANIVPGGKLAEFETVLEQFTVTQHLVGMGCQEWANIDAHAWYNGHPTSSRVQNTDAMALYCKGNCESRTMSPSSMIVELSL</sequence>
<dbReference type="SUPFAM" id="SSF56436">
    <property type="entry name" value="C-type lectin-like"/>
    <property type="match status" value="2"/>
</dbReference>
<dbReference type="SMART" id="SM00034">
    <property type="entry name" value="CLECT"/>
    <property type="match status" value="2"/>
</dbReference>
<dbReference type="InterPro" id="IPR050828">
    <property type="entry name" value="C-type_lectin/matrix_domain"/>
</dbReference>
<dbReference type="PANTHER" id="PTHR45710:SF26">
    <property type="entry name" value="RH26557P"/>
    <property type="match status" value="1"/>
</dbReference>
<dbReference type="CDD" id="cd00037">
    <property type="entry name" value="CLECT"/>
    <property type="match status" value="2"/>
</dbReference>